<dbReference type="SUPFAM" id="SSF51735">
    <property type="entry name" value="NAD(P)-binding Rossmann-fold domains"/>
    <property type="match status" value="1"/>
</dbReference>
<organism evidence="2 3">
    <name type="scientific">Listeria newyorkensis</name>
    <dbReference type="NCBI Taxonomy" id="1497681"/>
    <lineage>
        <taxon>Bacteria</taxon>
        <taxon>Bacillati</taxon>
        <taxon>Bacillota</taxon>
        <taxon>Bacilli</taxon>
        <taxon>Bacillales</taxon>
        <taxon>Listeriaceae</taxon>
        <taxon>Listeria</taxon>
    </lineage>
</organism>
<sequence length="331" mass="36771">MILTNPYWNEEVKLVRNTILVTGGAGFIGSHLVETLAKKETSTIVVFDNLSTGCLENIPDQKNVLFIQGNVHHEADIAHLFRSFSFDYIYHLAAVASVAESVQQPLATHQVNMDATIYLLEAARAQEKTVRKFIFASSAAVYGAEPTLPKTENSVIDPITPYGIDKYASEKYVTSYGHLYGLNVAVARFFNVYGPRQNPASPYSGVLSILTEVAQQVKQGKTGLFQVFGDGEQVRDFVFVEDIVQGLILLSTKEESQANAFNIGSGEKHSLRDIIAAYETLLDMVIPVAYRKARAGDIKYSYASIEKITKLGYRPKFSIMQGLEKYMAWMN</sequence>
<reference evidence="2 3" key="1">
    <citation type="submission" date="2020-03" db="EMBL/GenBank/DDBJ databases">
        <title>Soil Listeria distribution.</title>
        <authorList>
            <person name="Liao J."/>
            <person name="Wiedmann M."/>
        </authorList>
    </citation>
    <scope>NUCLEOTIDE SEQUENCE [LARGE SCALE GENOMIC DNA]</scope>
    <source>
        <strain evidence="2 3">FSL L7-1614</strain>
    </source>
</reference>
<evidence type="ECO:0000313" key="2">
    <source>
        <dbReference type="EMBL" id="MBC1458794.1"/>
    </source>
</evidence>
<comment type="caution">
    <text evidence="2">The sequence shown here is derived from an EMBL/GenBank/DDBJ whole genome shotgun (WGS) entry which is preliminary data.</text>
</comment>
<dbReference type="Pfam" id="PF16363">
    <property type="entry name" value="GDP_Man_Dehyd"/>
    <property type="match status" value="1"/>
</dbReference>
<proteinExistence type="predicted"/>
<gene>
    <name evidence="2" type="ORF">HB850_13595</name>
</gene>
<dbReference type="InterPro" id="IPR016040">
    <property type="entry name" value="NAD(P)-bd_dom"/>
</dbReference>
<feature type="domain" description="NAD(P)-binding" evidence="1">
    <location>
        <begin position="20"/>
        <end position="325"/>
    </location>
</feature>
<dbReference type="AlphaFoldDB" id="A0A841YZ30"/>
<dbReference type="PANTHER" id="PTHR43000">
    <property type="entry name" value="DTDP-D-GLUCOSE 4,6-DEHYDRATASE-RELATED"/>
    <property type="match status" value="1"/>
</dbReference>
<dbReference type="Gene3D" id="3.40.50.720">
    <property type="entry name" value="NAD(P)-binding Rossmann-like Domain"/>
    <property type="match status" value="1"/>
</dbReference>
<dbReference type="Proteomes" id="UP000569903">
    <property type="component" value="Unassembled WGS sequence"/>
</dbReference>
<protein>
    <submittedName>
        <fullName evidence="2">NAD-dependent epimerase/dehydratase family protein</fullName>
    </submittedName>
</protein>
<accession>A0A841YZ30</accession>
<dbReference type="InterPro" id="IPR036291">
    <property type="entry name" value="NAD(P)-bd_dom_sf"/>
</dbReference>
<evidence type="ECO:0000259" key="1">
    <source>
        <dbReference type="Pfam" id="PF16363"/>
    </source>
</evidence>
<evidence type="ECO:0000313" key="3">
    <source>
        <dbReference type="Proteomes" id="UP000569903"/>
    </source>
</evidence>
<dbReference type="EMBL" id="JAARQN010000015">
    <property type="protein sequence ID" value="MBC1458794.1"/>
    <property type="molecule type" value="Genomic_DNA"/>
</dbReference>
<name>A0A841YZ30_9LIST</name>